<feature type="region of interest" description="Disordered" evidence="2">
    <location>
        <begin position="70"/>
        <end position="92"/>
    </location>
</feature>
<dbReference type="InterPro" id="IPR050708">
    <property type="entry name" value="T6SS_VgrG/RHS"/>
</dbReference>
<evidence type="ECO:0000256" key="2">
    <source>
        <dbReference type="SAM" id="MobiDB-lite"/>
    </source>
</evidence>
<dbReference type="Gene3D" id="2.180.10.10">
    <property type="entry name" value="RHS repeat-associated core"/>
    <property type="match status" value="3"/>
</dbReference>
<feature type="compositionally biased region" description="Basic and acidic residues" evidence="2">
    <location>
        <begin position="337"/>
        <end position="349"/>
    </location>
</feature>
<feature type="region of interest" description="Disordered" evidence="2">
    <location>
        <begin position="332"/>
        <end position="364"/>
    </location>
</feature>
<evidence type="ECO:0000259" key="4">
    <source>
        <dbReference type="Pfam" id="PF20148"/>
    </source>
</evidence>
<dbReference type="Pfam" id="PF20148">
    <property type="entry name" value="DUF6531"/>
    <property type="match status" value="1"/>
</dbReference>
<dbReference type="PANTHER" id="PTHR32305:SF15">
    <property type="entry name" value="PROTEIN RHSA-RELATED"/>
    <property type="match status" value="1"/>
</dbReference>
<evidence type="ECO:0000256" key="1">
    <source>
        <dbReference type="ARBA" id="ARBA00022737"/>
    </source>
</evidence>
<evidence type="ECO:0000259" key="5">
    <source>
        <dbReference type="Pfam" id="PF25023"/>
    </source>
</evidence>
<dbReference type="Pfam" id="PF25023">
    <property type="entry name" value="TEN_YD-shell"/>
    <property type="match status" value="2"/>
</dbReference>
<dbReference type="NCBIfam" id="TIGR03696">
    <property type="entry name" value="Rhs_assc_core"/>
    <property type="match status" value="1"/>
</dbReference>
<feature type="domain" description="DUF6531" evidence="4">
    <location>
        <begin position="371"/>
        <end position="445"/>
    </location>
</feature>
<feature type="domain" description="Teneurin-like YD-shell" evidence="5">
    <location>
        <begin position="1213"/>
        <end position="1423"/>
    </location>
</feature>
<feature type="domain" description="Tox-SHH" evidence="3">
    <location>
        <begin position="1484"/>
        <end position="1579"/>
    </location>
</feature>
<dbReference type="InterPro" id="IPR031325">
    <property type="entry name" value="RHS_repeat"/>
</dbReference>
<name>A0A484P178_9ZZZZ</name>
<dbReference type="SUPFAM" id="SSF69304">
    <property type="entry name" value="Tricorn protease N-terminal domain"/>
    <property type="match status" value="1"/>
</dbReference>
<evidence type="ECO:0000259" key="3">
    <source>
        <dbReference type="Pfam" id="PF15652"/>
    </source>
</evidence>
<dbReference type="NCBIfam" id="TIGR01643">
    <property type="entry name" value="YD_repeat_2x"/>
    <property type="match status" value="6"/>
</dbReference>
<gene>
    <name evidence="6" type="ORF">AMP9_3319</name>
</gene>
<dbReference type="InterPro" id="IPR056823">
    <property type="entry name" value="TEN-like_YD-shell"/>
</dbReference>
<keyword evidence="1" id="KW-0677">Repeat</keyword>
<dbReference type="PANTHER" id="PTHR32305">
    <property type="match status" value="1"/>
</dbReference>
<sequence length="1587" mass="174554">MSTEFIAEKRANHLAVADKPDMCKVGNTVCAFVSFATFDQATDLRGNPNPTNGQATPVFHMGSYVPKSQGNAGIGVRSGGQSGPFNPEEHSSTVRSQGEFQVHDGHVGQINAATPGSLAGNTTAVVNAGSTGGGEVDVCITKLKLQLANLKEKIAAEWQNSPTDFLWNTATGMGSGVADAGSGMAEGAWGLLEGAWGVVSNPWESAKSAYNSLSSGAKEVYDLGEALYNGELTIDDIVDGIAEALMDALGAAACSVADELQAMLDKPNGGAEGLGYLMGQVTANVAVSVGTAGAGAALKGTQAAALAGQAGAFAMRQGESLAAFFKRLKLRRHERRNRPDPEGGADGKDGSSNTGRDQNPGCRDLGHCGTGNPVNPLYGCKFLSGPEELDFILPGLPSIVWQRHYFSDVAHVGAFGQGWTLPYDVSIELERDGHTLVDAQGRRVPLPAPATGRMAWVPGEEMLFGRQADGSGLLLGDGMGQILCFSLEGKNRWRLSSIRDGYNNTLLLQWNEAGMLAAISSDSQRRVEVEYVETAGGPRAAAIHEVVGRDTRRQLAAYRYTPQGDLSQVYDRTGNLLREFEWRNHVMVMHREPGGMESRYEYDVYSPKGRVVRNWDSLGREWRFIYRNGETRVVDHLRRSTRLRYDDAKRLLAYVDAMGGEMRFDLDQAGNVSCQTDPAGRKRRYARNANGRPILITQPDGAQTFVQYHDGFPWLPASVMDAEGNVRLYEYDQHGSLLAEIDEAGGRTAYHRNARGLVVQVQDARGGMARLDYAADGQLLCHEDCSGSKTRYAYDEDGRLVSMSDALGATTHYQHDAGGRLSEIRHPDGGAERFAYDRLGRLIAHSDPNDAITRYRLAPDGRPVARVDALGQALHYDYDEARRLAGLINQNGARYSFTYDVLDRVVQEQGFDGSITLSRYDAAGLLVEKQELGAQGAGAADAIRTRYQHDLAGRLIELTASQARTREHVRLRYRYDALGRLVWSNSNAGELSFRYDPLGRLIEESSAVGGTTLTLAHAYDALGNRIQTTLPDGRNLNWLYYGSGHLHQVNIDGDVVTDMERDALHREVVRNQGCLESRFHYDARGRLLAQQARLMPQAAARGKGLTMPDAMTAPDIGRSYQYDKAGNLLALQDTQSGRTVFAYDAIGRLRQANEERFAFDPASNILDIEQVATATVESTVQAPAWPVGEDGKPHPFDIPPPAPPVMPTGVNDNRVRHFDGHRYVYDAHGNVIERRTRSDNVARFVYDPLHRLVQAEVTRQGSVHRYRYQYDALNRRVIKRDMFGATRFVWNGDQLLAETRAQCTRVYVYGESLFVPLAQIETRKRDGRVVDQLLHYHVDQIGTPLEMTDHAGALVWQSRYRAWGAAVRKADIDAAQATLPDQALATISQPIRFQGQYYDEETGLHYNRHRYYDPHLGRFISKDPIGLTGGINVYQYAPNPILWVDPFGLACRRPGGYRAHDTDKHGNLSPQVNRAPGNTNTAADGYVQSHHGIQQEWAKQQTFPNGTYSSKTAPAVLLPSTSGSSHAQISAAQRAFRRQHGFDTSIRTEFDEAARQMRAAGVPEDLVRKTIRQNYKYFDCLGGFNDQ</sequence>
<dbReference type="InterPro" id="IPR006530">
    <property type="entry name" value="YD"/>
</dbReference>
<evidence type="ECO:0000313" key="6">
    <source>
        <dbReference type="EMBL" id="VFR19682.1"/>
    </source>
</evidence>
<dbReference type="InterPro" id="IPR028900">
    <property type="entry name" value="Tox-SHH_dom"/>
</dbReference>
<dbReference type="EMBL" id="CAADHY010000014">
    <property type="protein sequence ID" value="VFR19682.1"/>
    <property type="molecule type" value="Genomic_DNA"/>
</dbReference>
<dbReference type="InterPro" id="IPR045351">
    <property type="entry name" value="DUF6531"/>
</dbReference>
<accession>A0A484P178</accession>
<dbReference type="Pfam" id="PF15652">
    <property type="entry name" value="Tox-SHH"/>
    <property type="match status" value="1"/>
</dbReference>
<protein>
    <submittedName>
        <fullName evidence="6">Rhs family protein</fullName>
    </submittedName>
</protein>
<organism evidence="6">
    <name type="scientific">plant metagenome</name>
    <dbReference type="NCBI Taxonomy" id="1297885"/>
    <lineage>
        <taxon>unclassified sequences</taxon>
        <taxon>metagenomes</taxon>
        <taxon>organismal metagenomes</taxon>
    </lineage>
</organism>
<feature type="compositionally biased region" description="Gly residues" evidence="2">
    <location>
        <begin position="72"/>
        <end position="82"/>
    </location>
</feature>
<feature type="domain" description="Teneurin-like YD-shell" evidence="5">
    <location>
        <begin position="865"/>
        <end position="990"/>
    </location>
</feature>
<reference evidence="6" key="1">
    <citation type="submission" date="2019-03" db="EMBL/GenBank/DDBJ databases">
        <authorList>
            <person name="Danneels B."/>
        </authorList>
    </citation>
    <scope>NUCLEOTIDE SEQUENCE</scope>
</reference>
<dbReference type="Pfam" id="PF05593">
    <property type="entry name" value="RHS_repeat"/>
    <property type="match status" value="2"/>
</dbReference>
<dbReference type="InterPro" id="IPR022385">
    <property type="entry name" value="Rhs_assc_core"/>
</dbReference>
<proteinExistence type="predicted"/>